<dbReference type="AlphaFoldDB" id="A0A9Q9EDS5"/>
<organism evidence="3 4">
    <name type="scientific">Septoria linicola</name>
    <dbReference type="NCBI Taxonomy" id="215465"/>
    <lineage>
        <taxon>Eukaryota</taxon>
        <taxon>Fungi</taxon>
        <taxon>Dikarya</taxon>
        <taxon>Ascomycota</taxon>
        <taxon>Pezizomycotina</taxon>
        <taxon>Dothideomycetes</taxon>
        <taxon>Dothideomycetidae</taxon>
        <taxon>Mycosphaerellales</taxon>
        <taxon>Mycosphaerellaceae</taxon>
        <taxon>Septoria</taxon>
    </lineage>
</organism>
<dbReference type="Proteomes" id="UP001056384">
    <property type="component" value="Chromosome 1"/>
</dbReference>
<evidence type="ECO:0008006" key="5">
    <source>
        <dbReference type="Google" id="ProtNLM"/>
    </source>
</evidence>
<keyword evidence="1" id="KW-0175">Coiled coil</keyword>
<feature type="compositionally biased region" description="Low complexity" evidence="2">
    <location>
        <begin position="1"/>
        <end position="23"/>
    </location>
</feature>
<evidence type="ECO:0000256" key="1">
    <source>
        <dbReference type="SAM" id="Coils"/>
    </source>
</evidence>
<dbReference type="EMBL" id="CP099418">
    <property type="protein sequence ID" value="USW47115.1"/>
    <property type="molecule type" value="Genomic_DNA"/>
</dbReference>
<protein>
    <recommendedName>
        <fullName evidence="5">Autophagy-related protein 28</fullName>
    </recommendedName>
</protein>
<evidence type="ECO:0000313" key="4">
    <source>
        <dbReference type="Proteomes" id="UP001056384"/>
    </source>
</evidence>
<feature type="compositionally biased region" description="Low complexity" evidence="2">
    <location>
        <begin position="97"/>
        <end position="110"/>
    </location>
</feature>
<name>A0A9Q9EDS5_9PEZI</name>
<feature type="compositionally biased region" description="Basic and acidic residues" evidence="2">
    <location>
        <begin position="423"/>
        <end position="432"/>
    </location>
</feature>
<evidence type="ECO:0000256" key="2">
    <source>
        <dbReference type="SAM" id="MobiDB-lite"/>
    </source>
</evidence>
<reference evidence="3" key="1">
    <citation type="submission" date="2022-06" db="EMBL/GenBank/DDBJ databases">
        <title>Complete genome sequences of two strains of the flax pathogen Septoria linicola.</title>
        <authorList>
            <person name="Lapalu N."/>
            <person name="Simon A."/>
            <person name="Demenou B."/>
            <person name="Paumier D."/>
            <person name="Guillot M.-P."/>
            <person name="Gout L."/>
            <person name="Valade R."/>
        </authorList>
    </citation>
    <scope>NUCLEOTIDE SEQUENCE</scope>
    <source>
        <strain evidence="3">SE15195</strain>
    </source>
</reference>
<feature type="region of interest" description="Disordered" evidence="2">
    <location>
        <begin position="416"/>
        <end position="468"/>
    </location>
</feature>
<dbReference type="OrthoDB" id="5342758at2759"/>
<feature type="region of interest" description="Disordered" evidence="2">
    <location>
        <begin position="1"/>
        <end position="41"/>
    </location>
</feature>
<accession>A0A9Q9EDS5</accession>
<feature type="coiled-coil region" evidence="1">
    <location>
        <begin position="184"/>
        <end position="232"/>
    </location>
</feature>
<keyword evidence="4" id="KW-1185">Reference proteome</keyword>
<evidence type="ECO:0000313" key="3">
    <source>
        <dbReference type="EMBL" id="USW47115.1"/>
    </source>
</evidence>
<proteinExistence type="predicted"/>
<feature type="region of interest" description="Disordered" evidence="2">
    <location>
        <begin position="92"/>
        <end position="124"/>
    </location>
</feature>
<sequence>MSSRRSWFAQSSSSKSRVLSNSSHELPRWRSPSPSASLIPPPIVQSRYLPAESTASQSILVEKPTEFEDRQLEIEADIQFLLDAQAEGLIRGVNEGSTGSTTPTIQTTRSPMDRARRRPARKQLGLRSARKGIYNSIIALASLKAEELRDIDAEVHEHDDTLGQIDAWNQKRQGLQNASRHVDSEEETVRVQRLQQEASALQMEINQVEMSLVEMKTRHKQLLKQAAAVENAVQARLSSFNESLRELDRTIDDFLRINPDGANTRAAAQDVKASIWHLPPERRNLDRAKEYWTEQREQAELRKKSSEFEKAALIEGAKLWAESVTEINDFEKHLREEMATLRSSSPDSQSAWEDPATDRMQHLIEKVDAVAESLHAKLLIAEDKNWKLLQASLGAELDALSRGKQILVGALMAAGGNPAGDSGGRDNEKADSGEAIDALDQSFSTTRHIDGDDEEPPPELLFSRIDNE</sequence>
<gene>
    <name evidence="3" type="ORF">Slin15195_G004340</name>
</gene>